<feature type="domain" description="PIG-P" evidence="6">
    <location>
        <begin position="17"/>
        <end position="97"/>
    </location>
</feature>
<organism evidence="7 8">
    <name type="scientific">Ectocarpus siliculosus</name>
    <name type="common">Brown alga</name>
    <name type="synonym">Conferva siliculosa</name>
    <dbReference type="NCBI Taxonomy" id="2880"/>
    <lineage>
        <taxon>Eukaryota</taxon>
        <taxon>Sar</taxon>
        <taxon>Stramenopiles</taxon>
        <taxon>Ochrophyta</taxon>
        <taxon>PX clade</taxon>
        <taxon>Phaeophyceae</taxon>
        <taxon>Ectocarpales</taxon>
        <taxon>Ectocarpaceae</taxon>
        <taxon>Ectocarpus</taxon>
    </lineage>
</organism>
<dbReference type="STRING" id="2880.D8LCB4"/>
<protein>
    <recommendedName>
        <fullName evidence="6">PIG-P domain-containing protein</fullName>
    </recommendedName>
</protein>
<sequence>MDPLPRRRKEGGGEIVEVYGFAGWIASLVAYALYLVWAYVPESTLQALGITYYPSKYWAIAIPSAIFVTWSVAVLVYIAVNFMSTAPLDSFDTITGACSSCLWWGYYFATILACVLP</sequence>
<dbReference type="GO" id="GO:0016020">
    <property type="term" value="C:membrane"/>
    <property type="evidence" value="ECO:0007669"/>
    <property type="project" value="UniProtKB-SubCell"/>
</dbReference>
<keyword evidence="4 5" id="KW-0472">Membrane</keyword>
<gene>
    <name evidence="7" type="ORF">Esi_0100_0067</name>
</gene>
<dbReference type="InterPro" id="IPR052263">
    <property type="entry name" value="GPI_Anchor_Biosynth"/>
</dbReference>
<dbReference type="EMBL" id="FN649760">
    <property type="protein sequence ID" value="CBN78150.1"/>
    <property type="molecule type" value="Genomic_DNA"/>
</dbReference>
<evidence type="ECO:0000313" key="7">
    <source>
        <dbReference type="EMBL" id="CBN78150.1"/>
    </source>
</evidence>
<dbReference type="InParanoid" id="D8LCB4"/>
<evidence type="ECO:0000313" key="8">
    <source>
        <dbReference type="Proteomes" id="UP000002630"/>
    </source>
</evidence>
<feature type="transmembrane region" description="Helical" evidence="5">
    <location>
        <begin position="60"/>
        <end position="80"/>
    </location>
</feature>
<evidence type="ECO:0000256" key="4">
    <source>
        <dbReference type="ARBA" id="ARBA00023136"/>
    </source>
</evidence>
<dbReference type="PANTHER" id="PTHR46346">
    <property type="entry name" value="PHOSPHATIDYLINOSITOL N-ACETYLGLUCOSAMINYLTRANSFERASE SUBUNIT P"/>
    <property type="match status" value="1"/>
</dbReference>
<name>D8LCB4_ECTSI</name>
<evidence type="ECO:0000256" key="5">
    <source>
        <dbReference type="SAM" id="Phobius"/>
    </source>
</evidence>
<evidence type="ECO:0000259" key="6">
    <source>
        <dbReference type="Pfam" id="PF08510"/>
    </source>
</evidence>
<dbReference type="InterPro" id="IPR013717">
    <property type="entry name" value="PIG-P"/>
</dbReference>
<keyword evidence="2 5" id="KW-0812">Transmembrane</keyword>
<evidence type="ECO:0000256" key="3">
    <source>
        <dbReference type="ARBA" id="ARBA00022989"/>
    </source>
</evidence>
<dbReference type="FunCoup" id="D8LCB4">
    <property type="interactions" value="4"/>
</dbReference>
<keyword evidence="3 5" id="KW-1133">Transmembrane helix</keyword>
<dbReference type="OrthoDB" id="690928at2759"/>
<dbReference type="AlphaFoldDB" id="D8LCB4"/>
<dbReference type="GO" id="GO:0005783">
    <property type="term" value="C:endoplasmic reticulum"/>
    <property type="evidence" value="ECO:0007669"/>
    <property type="project" value="TreeGrafter"/>
</dbReference>
<keyword evidence="8" id="KW-1185">Reference proteome</keyword>
<proteinExistence type="predicted"/>
<dbReference type="PANTHER" id="PTHR46346:SF1">
    <property type="entry name" value="PHOSPHATIDYLINOSITOL N-ACETYLGLUCOSAMINYLTRANSFERASE SUBUNIT P"/>
    <property type="match status" value="1"/>
</dbReference>
<feature type="transmembrane region" description="Helical" evidence="5">
    <location>
        <begin position="21"/>
        <end position="40"/>
    </location>
</feature>
<accession>D8LCB4</accession>
<comment type="subcellular location">
    <subcellularLocation>
        <location evidence="1">Membrane</location>
        <topology evidence="1">Multi-pass membrane protein</topology>
    </subcellularLocation>
</comment>
<evidence type="ECO:0000256" key="1">
    <source>
        <dbReference type="ARBA" id="ARBA00004141"/>
    </source>
</evidence>
<dbReference type="eggNOG" id="KOG2257">
    <property type="taxonomic scope" value="Eukaryota"/>
</dbReference>
<reference evidence="7 8" key="1">
    <citation type="journal article" date="2010" name="Nature">
        <title>The Ectocarpus genome and the independent evolution of multicellularity in brown algae.</title>
        <authorList>
            <person name="Cock J.M."/>
            <person name="Sterck L."/>
            <person name="Rouze P."/>
            <person name="Scornet D."/>
            <person name="Allen A.E."/>
            <person name="Amoutzias G."/>
            <person name="Anthouard V."/>
            <person name="Artiguenave F."/>
            <person name="Aury J.M."/>
            <person name="Badger J.H."/>
            <person name="Beszteri B."/>
            <person name="Billiau K."/>
            <person name="Bonnet E."/>
            <person name="Bothwell J.H."/>
            <person name="Bowler C."/>
            <person name="Boyen C."/>
            <person name="Brownlee C."/>
            <person name="Carrano C.J."/>
            <person name="Charrier B."/>
            <person name="Cho G.Y."/>
            <person name="Coelho S.M."/>
            <person name="Collen J."/>
            <person name="Corre E."/>
            <person name="Da Silva C."/>
            <person name="Delage L."/>
            <person name="Delaroque N."/>
            <person name="Dittami S.M."/>
            <person name="Doulbeau S."/>
            <person name="Elias M."/>
            <person name="Farnham G."/>
            <person name="Gachon C.M."/>
            <person name="Gschloessl B."/>
            <person name="Heesch S."/>
            <person name="Jabbari K."/>
            <person name="Jubin C."/>
            <person name="Kawai H."/>
            <person name="Kimura K."/>
            <person name="Kloareg B."/>
            <person name="Kupper F.C."/>
            <person name="Lang D."/>
            <person name="Le Bail A."/>
            <person name="Leblanc C."/>
            <person name="Lerouge P."/>
            <person name="Lohr M."/>
            <person name="Lopez P.J."/>
            <person name="Martens C."/>
            <person name="Maumus F."/>
            <person name="Michel G."/>
            <person name="Miranda-Saavedra D."/>
            <person name="Morales J."/>
            <person name="Moreau H."/>
            <person name="Motomura T."/>
            <person name="Nagasato C."/>
            <person name="Napoli C.A."/>
            <person name="Nelson D.R."/>
            <person name="Nyvall-Collen P."/>
            <person name="Peters A.F."/>
            <person name="Pommier C."/>
            <person name="Potin P."/>
            <person name="Poulain J."/>
            <person name="Quesneville H."/>
            <person name="Read B."/>
            <person name="Rensing S.A."/>
            <person name="Ritter A."/>
            <person name="Rousvoal S."/>
            <person name="Samanta M."/>
            <person name="Samson G."/>
            <person name="Schroeder D.C."/>
            <person name="Segurens B."/>
            <person name="Strittmatter M."/>
            <person name="Tonon T."/>
            <person name="Tregear J.W."/>
            <person name="Valentin K."/>
            <person name="von Dassow P."/>
            <person name="Yamagishi T."/>
            <person name="Van de Peer Y."/>
            <person name="Wincker P."/>
        </authorList>
    </citation>
    <scope>NUCLEOTIDE SEQUENCE [LARGE SCALE GENOMIC DNA]</scope>
    <source>
        <strain evidence="8">Ec32 / CCAP1310/4</strain>
    </source>
</reference>
<dbReference type="GO" id="GO:0006506">
    <property type="term" value="P:GPI anchor biosynthetic process"/>
    <property type="evidence" value="ECO:0007669"/>
    <property type="project" value="TreeGrafter"/>
</dbReference>
<dbReference type="Pfam" id="PF08510">
    <property type="entry name" value="PIG-P"/>
    <property type="match status" value="1"/>
</dbReference>
<evidence type="ECO:0000256" key="2">
    <source>
        <dbReference type="ARBA" id="ARBA00022692"/>
    </source>
</evidence>
<dbReference type="Proteomes" id="UP000002630">
    <property type="component" value="Unassembled WGS sequence"/>
</dbReference>